<protein>
    <submittedName>
        <fullName evidence="1">Uncharacterized protein</fullName>
    </submittedName>
</protein>
<dbReference type="Proteomes" id="UP000814033">
    <property type="component" value="Unassembled WGS sequence"/>
</dbReference>
<keyword evidence="2" id="KW-1185">Reference proteome</keyword>
<gene>
    <name evidence="1" type="ORF">FA95DRAFT_1607589</name>
</gene>
<sequence length="383" mass="43901">MPISSTLRWIRRAPKRLFHALLSFTTARPAVPLPYDVHLEIILWVYRCTLHSEFTLHTIRACALVCKSWTQPSQRLLFRQTYPTKPGEHARLLASLRANTQLGTYMRQTRTFLPDGFTDLIALLKLCPNITAVGLYLETFRSAPRRLVEGLRALDLRITYLNIAGAPAVVAPFIELWPGLHRLDYGGPNYEPTTLDHFVAFPQTALRSLKVEVRSRASTAWILEGADLSALRELQVLFSFKQTRRYLPEFGDALGNFTSLKFTVNGMLPTQDMLDRCTRLETLEFATCPQEMLTLPRTLRHVAYHPDLWDLDSEESRAPKRFLLDSLRELPVLRLVTVSECAYNLGVVTELIRVCEEMRVEFAVYLRSRGQELLSDFMDVDCI</sequence>
<accession>A0ACB8RMT0</accession>
<evidence type="ECO:0000313" key="1">
    <source>
        <dbReference type="EMBL" id="KAI0045549.1"/>
    </source>
</evidence>
<reference evidence="1" key="2">
    <citation type="journal article" date="2022" name="New Phytol.">
        <title>Evolutionary transition to the ectomycorrhizal habit in the genomes of a hyperdiverse lineage of mushroom-forming fungi.</title>
        <authorList>
            <person name="Looney B."/>
            <person name="Miyauchi S."/>
            <person name="Morin E."/>
            <person name="Drula E."/>
            <person name="Courty P.E."/>
            <person name="Kohler A."/>
            <person name="Kuo A."/>
            <person name="LaButti K."/>
            <person name="Pangilinan J."/>
            <person name="Lipzen A."/>
            <person name="Riley R."/>
            <person name="Andreopoulos W."/>
            <person name="He G."/>
            <person name="Johnson J."/>
            <person name="Nolan M."/>
            <person name="Tritt A."/>
            <person name="Barry K.W."/>
            <person name="Grigoriev I.V."/>
            <person name="Nagy L.G."/>
            <person name="Hibbett D."/>
            <person name="Henrissat B."/>
            <person name="Matheny P.B."/>
            <person name="Labbe J."/>
            <person name="Martin F.M."/>
        </authorList>
    </citation>
    <scope>NUCLEOTIDE SEQUENCE</scope>
    <source>
        <strain evidence="1">FP105234-sp</strain>
    </source>
</reference>
<name>A0ACB8RMT0_9AGAM</name>
<proteinExistence type="predicted"/>
<dbReference type="EMBL" id="MU275948">
    <property type="protein sequence ID" value="KAI0045549.1"/>
    <property type="molecule type" value="Genomic_DNA"/>
</dbReference>
<comment type="caution">
    <text evidence="1">The sequence shown here is derived from an EMBL/GenBank/DDBJ whole genome shotgun (WGS) entry which is preliminary data.</text>
</comment>
<reference evidence="1" key="1">
    <citation type="submission" date="2021-02" db="EMBL/GenBank/DDBJ databases">
        <authorList>
            <consortium name="DOE Joint Genome Institute"/>
            <person name="Ahrendt S."/>
            <person name="Looney B.P."/>
            <person name="Miyauchi S."/>
            <person name="Morin E."/>
            <person name="Drula E."/>
            <person name="Courty P.E."/>
            <person name="Chicoki N."/>
            <person name="Fauchery L."/>
            <person name="Kohler A."/>
            <person name="Kuo A."/>
            <person name="Labutti K."/>
            <person name="Pangilinan J."/>
            <person name="Lipzen A."/>
            <person name="Riley R."/>
            <person name="Andreopoulos W."/>
            <person name="He G."/>
            <person name="Johnson J."/>
            <person name="Barry K.W."/>
            <person name="Grigoriev I.V."/>
            <person name="Nagy L."/>
            <person name="Hibbett D."/>
            <person name="Henrissat B."/>
            <person name="Matheny P.B."/>
            <person name="Labbe J."/>
            <person name="Martin F."/>
        </authorList>
    </citation>
    <scope>NUCLEOTIDE SEQUENCE</scope>
    <source>
        <strain evidence="1">FP105234-sp</strain>
    </source>
</reference>
<organism evidence="1 2">
    <name type="scientific">Auriscalpium vulgare</name>
    <dbReference type="NCBI Taxonomy" id="40419"/>
    <lineage>
        <taxon>Eukaryota</taxon>
        <taxon>Fungi</taxon>
        <taxon>Dikarya</taxon>
        <taxon>Basidiomycota</taxon>
        <taxon>Agaricomycotina</taxon>
        <taxon>Agaricomycetes</taxon>
        <taxon>Russulales</taxon>
        <taxon>Auriscalpiaceae</taxon>
        <taxon>Auriscalpium</taxon>
    </lineage>
</organism>
<evidence type="ECO:0000313" key="2">
    <source>
        <dbReference type="Proteomes" id="UP000814033"/>
    </source>
</evidence>